<proteinExistence type="predicted"/>
<accession>A0A8F9TSW8</accession>
<reference evidence="1" key="1">
    <citation type="submission" date="2021-08" db="EMBL/GenBank/DDBJ databases">
        <title>Genome of a novel bacterium of the phylum Verrucomicrobia, Oleiharenicola sp. KSB-15.</title>
        <authorList>
            <person name="Chung J.-H."/>
            <person name="Ahn J.-H."/>
            <person name="Yoon Y."/>
            <person name="Kim D.-Y."/>
            <person name="An S.-H."/>
            <person name="Park I."/>
            <person name="Yeon J."/>
        </authorList>
    </citation>
    <scope>NUCLEOTIDE SEQUENCE</scope>
    <source>
        <strain evidence="1">KSB-15</strain>
    </source>
</reference>
<gene>
    <name evidence="1" type="ORF">K0B96_14270</name>
</gene>
<evidence type="ECO:0008006" key="3">
    <source>
        <dbReference type="Google" id="ProtNLM"/>
    </source>
</evidence>
<dbReference type="AlphaFoldDB" id="A0A8F9TSW8"/>
<organism evidence="1 2">
    <name type="scientific">Horticoccus luteus</name>
    <dbReference type="NCBI Taxonomy" id="2862869"/>
    <lineage>
        <taxon>Bacteria</taxon>
        <taxon>Pseudomonadati</taxon>
        <taxon>Verrucomicrobiota</taxon>
        <taxon>Opitutia</taxon>
        <taxon>Opitutales</taxon>
        <taxon>Opitutaceae</taxon>
        <taxon>Horticoccus</taxon>
    </lineage>
</organism>
<protein>
    <recommendedName>
        <fullName evidence="3">Lipoprotein</fullName>
    </recommendedName>
</protein>
<keyword evidence="2" id="KW-1185">Reference proteome</keyword>
<name>A0A8F9TSW8_9BACT</name>
<dbReference type="PROSITE" id="PS51257">
    <property type="entry name" value="PROKAR_LIPOPROTEIN"/>
    <property type="match status" value="1"/>
</dbReference>
<evidence type="ECO:0000313" key="1">
    <source>
        <dbReference type="EMBL" id="QYM78450.1"/>
    </source>
</evidence>
<dbReference type="KEGG" id="ole:K0B96_14270"/>
<dbReference type="EMBL" id="CP080507">
    <property type="protein sequence ID" value="QYM78450.1"/>
    <property type="molecule type" value="Genomic_DNA"/>
</dbReference>
<sequence length="363" mass="39856">MKRLALVLPLAGLVLGGCSTLPSTREVIPASGHIALVTDFAPTQTMMSVGTTAFQNKQWDADTGFDANAEALAVAQASLTRQIKTANGRDVGLPPPSPESAAANPALAERLAALGREWQVDLILVLTSTDAPDWLYRTSMLLDDVGLYRREVFGMKRSQVYGVFALRAFDCRTGQFTAVDRQESAREVPHLDWHDTWSAYSAREQRHLLLGWHELFKDAIPPLLTKAGLATAPEARQQSAAKSFIFAPNRAKSWLPEGNTLEIPHGITRTQAHLAVLNGLKARRWMVVSDAPDRVVGVYRDDKKEAGVTAVISDQTITLTPDDHEVHSDGSRTPASYERWQRNVKESIYRELLNADPAEAPAS</sequence>
<dbReference type="Proteomes" id="UP000825051">
    <property type="component" value="Chromosome"/>
</dbReference>
<dbReference type="RefSeq" id="WP_220161554.1">
    <property type="nucleotide sequence ID" value="NZ_CP080507.1"/>
</dbReference>
<evidence type="ECO:0000313" key="2">
    <source>
        <dbReference type="Proteomes" id="UP000825051"/>
    </source>
</evidence>